<keyword evidence="4 9" id="KW-0808">Transferase</keyword>
<keyword evidence="3 9" id="KW-1003">Cell membrane</keyword>
<dbReference type="Pfam" id="PF00795">
    <property type="entry name" value="CN_hydrolase"/>
    <property type="match status" value="1"/>
</dbReference>
<keyword evidence="7 9" id="KW-0472">Membrane</keyword>
<keyword evidence="8 9" id="KW-0012">Acyltransferase</keyword>
<comment type="subcellular location">
    <subcellularLocation>
        <location evidence="1 9">Cell membrane</location>
        <topology evidence="1 9">Multi-pass membrane protein</topology>
    </subcellularLocation>
</comment>
<feature type="domain" description="CN hydrolase" evidence="10">
    <location>
        <begin position="225"/>
        <end position="469"/>
    </location>
</feature>
<evidence type="ECO:0000256" key="9">
    <source>
        <dbReference type="HAMAP-Rule" id="MF_01148"/>
    </source>
</evidence>
<dbReference type="PANTHER" id="PTHR38686:SF1">
    <property type="entry name" value="APOLIPOPROTEIN N-ACYLTRANSFERASE"/>
    <property type="match status" value="1"/>
</dbReference>
<comment type="caution">
    <text evidence="9">Lacks conserved residue(s) required for the propagation of feature annotation.</text>
</comment>
<dbReference type="InterPro" id="IPR036526">
    <property type="entry name" value="C-N_Hydrolase_sf"/>
</dbReference>
<comment type="caution">
    <text evidence="11">The sequence shown here is derived from an EMBL/GenBank/DDBJ whole genome shotgun (WGS) entry which is preliminary data.</text>
</comment>
<comment type="similarity">
    <text evidence="2 9">Belongs to the CN hydrolase family. Apolipoprotein N-acyltransferase subfamily.</text>
</comment>
<dbReference type="GO" id="GO:0005886">
    <property type="term" value="C:plasma membrane"/>
    <property type="evidence" value="ECO:0007669"/>
    <property type="project" value="UniProtKB-SubCell"/>
</dbReference>
<dbReference type="CDD" id="cd07571">
    <property type="entry name" value="ALP_N-acyl_transferase"/>
    <property type="match status" value="1"/>
</dbReference>
<dbReference type="AlphaFoldDB" id="A0A520MHW1"/>
<dbReference type="Gene3D" id="3.60.110.10">
    <property type="entry name" value="Carbon-nitrogen hydrolase"/>
    <property type="match status" value="1"/>
</dbReference>
<dbReference type="InterPro" id="IPR003010">
    <property type="entry name" value="C-N_Hydrolase"/>
</dbReference>
<dbReference type="InterPro" id="IPR045378">
    <property type="entry name" value="LNT_N"/>
</dbReference>
<dbReference type="EMBL" id="SHBP01000003">
    <property type="protein sequence ID" value="RZO20815.1"/>
    <property type="molecule type" value="Genomic_DNA"/>
</dbReference>
<sequence length="506" mass="56152">MRLTNKLQHRCILLVGGAIFPLGLAPFDIWPAVMISMAILFQSLTHTTAKQAFFNSLVYGFGLFIAGASWLYISIHEYGFIPAPLAILATTLFCLFLALIFAAPFAVSSLIPQTPLSWILGLPAIWVISEWVRTWMLTGFPWLYAGYSHTSTWLNGWAPIGGVLLLSFISALGAMLLVSIFNGRVKLRTTQPLMASIAILVVSGYFFQSVEWTESTDELLTVTLIQPNIPQNEKWSPKKQQLILRQLSTQTEAHWGSDIIVWPEAAVPTLPQRIPNFMSQMTDRANDSGSTLLTGIITYDINNKKYHNSVLAIGENSGLYNKTRLVPFGEYVPLESVLRGLIKFFDLPMSSLAIGASNQPLFSIKEQLISTAICYEVVYPNLVARNSRGASLILTVSNDTWFGNSIGPLQHMQMVQMRALENEKPIIRGTNNGISGLVDHKGQIYKRLEQHSITELSGVVQARKGSTPFSTTGSWPTVLISLLLCAWLIIKGIKTNILEDPRHDNK</sequence>
<keyword evidence="6 9" id="KW-1133">Transmembrane helix</keyword>
<dbReference type="NCBIfam" id="TIGR00546">
    <property type="entry name" value="lnt"/>
    <property type="match status" value="1"/>
</dbReference>
<keyword evidence="5 9" id="KW-0812">Transmembrane</keyword>
<dbReference type="GO" id="GO:0042158">
    <property type="term" value="P:lipoprotein biosynthetic process"/>
    <property type="evidence" value="ECO:0007669"/>
    <property type="project" value="UniProtKB-UniRule"/>
</dbReference>
<organism evidence="11 12">
    <name type="scientific">SAR92 clade bacterium</name>
    <dbReference type="NCBI Taxonomy" id="2315479"/>
    <lineage>
        <taxon>Bacteria</taxon>
        <taxon>Pseudomonadati</taxon>
        <taxon>Pseudomonadota</taxon>
        <taxon>Gammaproteobacteria</taxon>
        <taxon>Cellvibrionales</taxon>
        <taxon>Porticoccaceae</taxon>
        <taxon>SAR92 clade</taxon>
    </lineage>
</organism>
<evidence type="ECO:0000256" key="5">
    <source>
        <dbReference type="ARBA" id="ARBA00022692"/>
    </source>
</evidence>
<dbReference type="HAMAP" id="MF_01148">
    <property type="entry name" value="Lnt"/>
    <property type="match status" value="1"/>
</dbReference>
<evidence type="ECO:0000259" key="10">
    <source>
        <dbReference type="PROSITE" id="PS50263"/>
    </source>
</evidence>
<evidence type="ECO:0000256" key="7">
    <source>
        <dbReference type="ARBA" id="ARBA00023136"/>
    </source>
</evidence>
<dbReference type="PROSITE" id="PS50263">
    <property type="entry name" value="CN_HYDROLASE"/>
    <property type="match status" value="1"/>
</dbReference>
<feature type="transmembrane region" description="Helical" evidence="9">
    <location>
        <begin position="85"/>
        <end position="107"/>
    </location>
</feature>
<feature type="transmembrane region" description="Helical" evidence="9">
    <location>
        <begin position="156"/>
        <end position="181"/>
    </location>
</feature>
<comment type="pathway">
    <text evidence="9">Protein modification; lipoprotein biosynthesis (N-acyl transfer).</text>
</comment>
<evidence type="ECO:0000256" key="6">
    <source>
        <dbReference type="ARBA" id="ARBA00022989"/>
    </source>
</evidence>
<dbReference type="PANTHER" id="PTHR38686">
    <property type="entry name" value="APOLIPOPROTEIN N-ACYLTRANSFERASE"/>
    <property type="match status" value="1"/>
</dbReference>
<evidence type="ECO:0000256" key="1">
    <source>
        <dbReference type="ARBA" id="ARBA00004651"/>
    </source>
</evidence>
<comment type="catalytic activity">
    <reaction evidence="9">
        <text>N-terminal S-1,2-diacyl-sn-glyceryl-L-cysteinyl-[lipoprotein] + a glycerophospholipid = N-acyl-S-1,2-diacyl-sn-glyceryl-L-cysteinyl-[lipoprotein] + a 2-acyl-sn-glycero-3-phospholipid + H(+)</text>
        <dbReference type="Rhea" id="RHEA:48228"/>
        <dbReference type="Rhea" id="RHEA-COMP:14681"/>
        <dbReference type="Rhea" id="RHEA-COMP:14684"/>
        <dbReference type="ChEBI" id="CHEBI:15378"/>
        <dbReference type="ChEBI" id="CHEBI:136912"/>
        <dbReference type="ChEBI" id="CHEBI:140656"/>
        <dbReference type="ChEBI" id="CHEBI:140657"/>
        <dbReference type="ChEBI" id="CHEBI:140660"/>
        <dbReference type="EC" id="2.3.1.269"/>
    </reaction>
</comment>
<gene>
    <name evidence="9 11" type="primary">lnt</name>
    <name evidence="11" type="ORF">EVB03_03645</name>
</gene>
<dbReference type="UniPathway" id="UPA00666"/>
<protein>
    <recommendedName>
        <fullName evidence="9">Apolipoprotein N-acyltransferase</fullName>
        <shortName evidence="9">ALP N-acyltransferase</shortName>
        <ecNumber evidence="9">2.3.1.269</ecNumber>
    </recommendedName>
</protein>
<dbReference type="SUPFAM" id="SSF56317">
    <property type="entry name" value="Carbon-nitrogen hydrolase"/>
    <property type="match status" value="1"/>
</dbReference>
<evidence type="ECO:0000256" key="8">
    <source>
        <dbReference type="ARBA" id="ARBA00023315"/>
    </source>
</evidence>
<evidence type="ECO:0000256" key="2">
    <source>
        <dbReference type="ARBA" id="ARBA00010065"/>
    </source>
</evidence>
<dbReference type="Pfam" id="PF20154">
    <property type="entry name" value="LNT_N"/>
    <property type="match status" value="1"/>
</dbReference>
<comment type="function">
    <text evidence="9">Catalyzes the phospholipid dependent N-acylation of the N-terminal cysteine of apolipoprotein, the last step in lipoprotein maturation.</text>
</comment>
<feature type="transmembrane region" description="Helical" evidence="9">
    <location>
        <begin position="119"/>
        <end position="144"/>
    </location>
</feature>
<proteinExistence type="inferred from homology"/>
<feature type="transmembrane region" description="Helical" evidence="9">
    <location>
        <begin position="12"/>
        <end position="41"/>
    </location>
</feature>
<evidence type="ECO:0000256" key="3">
    <source>
        <dbReference type="ARBA" id="ARBA00022475"/>
    </source>
</evidence>
<evidence type="ECO:0000313" key="11">
    <source>
        <dbReference type="EMBL" id="RZO20815.1"/>
    </source>
</evidence>
<dbReference type="GO" id="GO:0016410">
    <property type="term" value="F:N-acyltransferase activity"/>
    <property type="evidence" value="ECO:0007669"/>
    <property type="project" value="UniProtKB-UniRule"/>
</dbReference>
<accession>A0A520MHW1</accession>
<feature type="transmembrane region" description="Helical" evidence="9">
    <location>
        <begin position="53"/>
        <end position="73"/>
    </location>
</feature>
<dbReference type="EC" id="2.3.1.269" evidence="9"/>
<keyword evidence="11" id="KW-0449">Lipoprotein</keyword>
<evidence type="ECO:0000313" key="12">
    <source>
        <dbReference type="Proteomes" id="UP000315889"/>
    </source>
</evidence>
<name>A0A520MHW1_9GAMM</name>
<dbReference type="InterPro" id="IPR004563">
    <property type="entry name" value="Apolipo_AcylTrfase"/>
</dbReference>
<evidence type="ECO:0000256" key="4">
    <source>
        <dbReference type="ARBA" id="ARBA00022679"/>
    </source>
</evidence>
<reference evidence="11 12" key="1">
    <citation type="submission" date="2019-02" db="EMBL/GenBank/DDBJ databases">
        <title>Prokaryotic population dynamics and viral predation in marine succession experiment using metagenomics: the confinement effect.</title>
        <authorList>
            <person name="Haro-Moreno J.M."/>
            <person name="Rodriguez-Valera F."/>
            <person name="Lopez-Perez M."/>
        </authorList>
    </citation>
    <scope>NUCLEOTIDE SEQUENCE [LARGE SCALE GENOMIC DNA]</scope>
    <source>
        <strain evidence="11">MED-G170</strain>
    </source>
</reference>
<dbReference type="Proteomes" id="UP000315889">
    <property type="component" value="Unassembled WGS sequence"/>
</dbReference>